<dbReference type="PANTHER" id="PTHR22870:SF466">
    <property type="entry name" value="ANKYRIN REPEAT-CONTAINING PROTEIN"/>
    <property type="match status" value="1"/>
</dbReference>
<organism evidence="2 3">
    <name type="scientific">Melanopsichium pennsylvanicum</name>
    <dbReference type="NCBI Taxonomy" id="63383"/>
    <lineage>
        <taxon>Eukaryota</taxon>
        <taxon>Fungi</taxon>
        <taxon>Dikarya</taxon>
        <taxon>Basidiomycota</taxon>
        <taxon>Ustilaginomycotina</taxon>
        <taxon>Ustilaginomycetes</taxon>
        <taxon>Ustilaginales</taxon>
        <taxon>Ustilaginaceae</taxon>
        <taxon>Melanopsichium</taxon>
    </lineage>
</organism>
<dbReference type="InterPro" id="IPR051210">
    <property type="entry name" value="Ub_ligase/GEF_domain"/>
</dbReference>
<name>A0AAJ5C551_9BASI</name>
<keyword evidence="3" id="KW-1185">Reference proteome</keyword>
<dbReference type="InterPro" id="IPR009091">
    <property type="entry name" value="RCC1/BLIP-II"/>
</dbReference>
<dbReference type="SUPFAM" id="SSF50985">
    <property type="entry name" value="RCC1/BLIP-II"/>
    <property type="match status" value="1"/>
</dbReference>
<comment type="caution">
    <text evidence="2">The sequence shown here is derived from an EMBL/GenBank/DDBJ whole genome shotgun (WGS) entry which is preliminary data.</text>
</comment>
<evidence type="ECO:0000313" key="2">
    <source>
        <dbReference type="EMBL" id="SNX84208.1"/>
    </source>
</evidence>
<proteinExistence type="predicted"/>
<protein>
    <submittedName>
        <fullName evidence="2">Uncharacterized protein</fullName>
    </submittedName>
</protein>
<evidence type="ECO:0000256" key="1">
    <source>
        <dbReference type="ARBA" id="ARBA00022737"/>
    </source>
</evidence>
<dbReference type="Proteomes" id="UP001294444">
    <property type="component" value="Unassembled WGS sequence"/>
</dbReference>
<gene>
    <name evidence="2" type="ORF">MEPE_02916</name>
</gene>
<dbReference type="AlphaFoldDB" id="A0AAJ5C551"/>
<keyword evidence="1" id="KW-0677">Repeat</keyword>
<reference evidence="2" key="1">
    <citation type="submission" date="2023-10" db="EMBL/GenBank/DDBJ databases">
        <authorList>
            <person name="Guldener U."/>
        </authorList>
    </citation>
    <scope>NUCLEOTIDE SEQUENCE</scope>
    <source>
        <strain evidence="2">Mp4</strain>
    </source>
</reference>
<sequence length="466" mass="52711">MTQPNRSRVIGFGSNLFSQLGDEYAPTKGSSLHKIRTPLYTIDNARSIVAVCTYQTIYRTHANKVEAIGEFARLLNKVLYRIYPDASLETHLYKAPILVGRDMIQVALDVEAKIAHFIHYDNESIIQVEMKHQWWLTAAADGRGRIMAINQKNHAFLFDSIHDFQAATQSTEKAHKLREDRKFLPYRLKPDRTLEAIISDQRATLPSFTKVSAGDSHFVLTAHQPGKEDQNHVVESALWIFGDARFGAVPANAFHQTQLVCKMSTQPSDATLMDVEYIMPLVLDHVLNLNKLNVTVGSRHTLIWTNKAEVYGWGWNDDCALQPFSHPNQPQKEHEERLQGKIENIISEPTLIHSIPTNCTKSRSDSWGIAASKDRSMIWCDGKLFVTGSNEFACLGLETDLQGLQKKRQTTQREFSQIPKTFECVNGFQNHPCFQNRDNVDARVVKVYATSLATFLEIDQNGLSVA</sequence>
<dbReference type="Gene3D" id="2.130.10.30">
    <property type="entry name" value="Regulator of chromosome condensation 1/beta-lactamase-inhibitor protein II"/>
    <property type="match status" value="1"/>
</dbReference>
<evidence type="ECO:0000313" key="3">
    <source>
        <dbReference type="Proteomes" id="UP001294444"/>
    </source>
</evidence>
<dbReference type="EMBL" id="OAPG01000005">
    <property type="protein sequence ID" value="SNX84208.1"/>
    <property type="molecule type" value="Genomic_DNA"/>
</dbReference>
<dbReference type="PANTHER" id="PTHR22870">
    <property type="entry name" value="REGULATOR OF CHROMOSOME CONDENSATION"/>
    <property type="match status" value="1"/>
</dbReference>
<accession>A0AAJ5C551</accession>